<dbReference type="EC" id="3.1.-.-" evidence="5"/>
<keyword evidence="1 5" id="KW-1277">Toxin-antitoxin system</keyword>
<dbReference type="GO" id="GO:0090729">
    <property type="term" value="F:toxin activity"/>
    <property type="evidence" value="ECO:0007669"/>
    <property type="project" value="UniProtKB-KW"/>
</dbReference>
<accession>A0A7C2FT42</accession>
<keyword evidence="2 5" id="KW-0540">Nuclease</keyword>
<keyword evidence="5" id="KW-0460">Magnesium</keyword>
<dbReference type="GO" id="GO:0016787">
    <property type="term" value="F:hydrolase activity"/>
    <property type="evidence" value="ECO:0007669"/>
    <property type="project" value="UniProtKB-KW"/>
</dbReference>
<protein>
    <recommendedName>
        <fullName evidence="5">Ribonuclease VapC</fullName>
        <shortName evidence="5">RNase VapC</shortName>
        <ecNumber evidence="5">3.1.-.-</ecNumber>
    </recommendedName>
    <alternativeName>
        <fullName evidence="5">Toxin VapC</fullName>
    </alternativeName>
</protein>
<comment type="similarity">
    <text evidence="5">Belongs to the PINc/VapC protein family.</text>
</comment>
<keyword evidence="3 5" id="KW-0479">Metal-binding</keyword>
<organism evidence="7">
    <name type="scientific">Thermus islandicus</name>
    <dbReference type="NCBI Taxonomy" id="540988"/>
    <lineage>
        <taxon>Bacteria</taxon>
        <taxon>Thermotogati</taxon>
        <taxon>Deinococcota</taxon>
        <taxon>Deinococci</taxon>
        <taxon>Thermales</taxon>
        <taxon>Thermaceae</taxon>
        <taxon>Thermus</taxon>
    </lineage>
</organism>
<keyword evidence="5" id="KW-0800">Toxin</keyword>
<evidence type="ECO:0000256" key="3">
    <source>
        <dbReference type="ARBA" id="ARBA00022723"/>
    </source>
</evidence>
<gene>
    <name evidence="5" type="primary">vapC</name>
    <name evidence="7" type="ORF">ENP73_12125</name>
</gene>
<reference evidence="7" key="1">
    <citation type="journal article" date="2020" name="mSystems">
        <title>Genome- and Community-Level Interaction Insights into Carbon Utilization and Element Cycling Functions of Hydrothermarchaeota in Hydrothermal Sediment.</title>
        <authorList>
            <person name="Zhou Z."/>
            <person name="Liu Y."/>
            <person name="Xu W."/>
            <person name="Pan J."/>
            <person name="Luo Z.H."/>
            <person name="Li M."/>
        </authorList>
    </citation>
    <scope>NUCLEOTIDE SEQUENCE [LARGE SCALE GENOMIC DNA]</scope>
    <source>
        <strain evidence="7">SpSt-246</strain>
    </source>
</reference>
<comment type="caution">
    <text evidence="7">The sequence shown here is derived from an EMBL/GenBank/DDBJ whole genome shotgun (WGS) entry which is preliminary data.</text>
</comment>
<dbReference type="EMBL" id="DSKL01000457">
    <property type="protein sequence ID" value="HEH83643.1"/>
    <property type="molecule type" value="Genomic_DNA"/>
</dbReference>
<comment type="function">
    <text evidence="5">Toxic component of a toxin-antitoxin (TA) system. An RNase.</text>
</comment>
<dbReference type="Gene3D" id="3.40.50.1010">
    <property type="entry name" value="5'-nuclease"/>
    <property type="match status" value="1"/>
</dbReference>
<dbReference type="InterPro" id="IPR022907">
    <property type="entry name" value="VapC_family"/>
</dbReference>
<evidence type="ECO:0000259" key="6">
    <source>
        <dbReference type="Pfam" id="PF01850"/>
    </source>
</evidence>
<dbReference type="HAMAP" id="MF_00265">
    <property type="entry name" value="VapC_Nob1"/>
    <property type="match status" value="1"/>
</dbReference>
<feature type="binding site" evidence="5">
    <location>
        <position position="104"/>
    </location>
    <ligand>
        <name>Mg(2+)</name>
        <dbReference type="ChEBI" id="CHEBI:18420"/>
    </ligand>
</feature>
<evidence type="ECO:0000256" key="1">
    <source>
        <dbReference type="ARBA" id="ARBA00022649"/>
    </source>
</evidence>
<sequence length="149" mass="16509">MIPPYLDTSALVKRYDPEEPGAEGVRALFTRVRAVLTSSLAVVEAVSAFRIKERQGTFTPEEVRLAVEALEAHAALQYRLVPPRLPVLREAKRLLLRHKLRAYDALHLATALVVARVGGVEPRELPFFTADEDQARAAEAEGLTVKWVG</sequence>
<dbReference type="InterPro" id="IPR002716">
    <property type="entry name" value="PIN_dom"/>
</dbReference>
<proteinExistence type="inferred from homology"/>
<name>A0A7C2FT42_9DEIN</name>
<dbReference type="GO" id="GO:0004540">
    <property type="term" value="F:RNA nuclease activity"/>
    <property type="evidence" value="ECO:0007669"/>
    <property type="project" value="InterPro"/>
</dbReference>
<keyword evidence="4 5" id="KW-0378">Hydrolase</keyword>
<evidence type="ECO:0000313" key="7">
    <source>
        <dbReference type="EMBL" id="HEH83643.1"/>
    </source>
</evidence>
<dbReference type="AlphaFoldDB" id="A0A7C2FT42"/>
<evidence type="ECO:0000256" key="4">
    <source>
        <dbReference type="ARBA" id="ARBA00022801"/>
    </source>
</evidence>
<evidence type="ECO:0000256" key="5">
    <source>
        <dbReference type="HAMAP-Rule" id="MF_00265"/>
    </source>
</evidence>
<dbReference type="Pfam" id="PF01850">
    <property type="entry name" value="PIN"/>
    <property type="match status" value="1"/>
</dbReference>
<dbReference type="GO" id="GO:0000287">
    <property type="term" value="F:magnesium ion binding"/>
    <property type="evidence" value="ECO:0007669"/>
    <property type="project" value="UniProtKB-UniRule"/>
</dbReference>
<dbReference type="SUPFAM" id="SSF88723">
    <property type="entry name" value="PIN domain-like"/>
    <property type="match status" value="1"/>
</dbReference>
<dbReference type="CDD" id="cd09874">
    <property type="entry name" value="PIN_MT3492-like"/>
    <property type="match status" value="1"/>
</dbReference>
<feature type="binding site" evidence="5">
    <location>
        <position position="7"/>
    </location>
    <ligand>
        <name>Mg(2+)</name>
        <dbReference type="ChEBI" id="CHEBI:18420"/>
    </ligand>
</feature>
<evidence type="ECO:0000256" key="2">
    <source>
        <dbReference type="ARBA" id="ARBA00022722"/>
    </source>
</evidence>
<comment type="cofactor">
    <cofactor evidence="5">
        <name>Mg(2+)</name>
        <dbReference type="ChEBI" id="CHEBI:18420"/>
    </cofactor>
</comment>
<dbReference type="InterPro" id="IPR029060">
    <property type="entry name" value="PIN-like_dom_sf"/>
</dbReference>
<feature type="domain" description="PIN" evidence="6">
    <location>
        <begin position="5"/>
        <end position="139"/>
    </location>
</feature>